<sequence length="205" mass="23027">YLLEQASNLDEHITKFPGAKGCLISPVYHEVTSKTVEWACEEHDYIGIDVQGFMRGLDTNNKIILLYNPQILAELTKNANFVKYSLNEAQHYTQKKSYIEILEGLPSQNTQVVTLGREGLLFSKNDRYYKLSAPSRIERDPTGAGDVLVSGILSKLVETDDLEISIAFGMALAAEKVQIDRLQPLASNDYMKIAETILESLERLE</sequence>
<dbReference type="SUPFAM" id="SSF53613">
    <property type="entry name" value="Ribokinase-like"/>
    <property type="match status" value="1"/>
</dbReference>
<dbReference type="InterPro" id="IPR002173">
    <property type="entry name" value="Carboh/pur_kinase_PfkB_CS"/>
</dbReference>
<dbReference type="GO" id="GO:0016301">
    <property type="term" value="F:kinase activity"/>
    <property type="evidence" value="ECO:0007669"/>
    <property type="project" value="UniProtKB-KW"/>
</dbReference>
<comment type="caution">
    <text evidence="5">The sequence shown here is derived from an EMBL/GenBank/DDBJ whole genome shotgun (WGS) entry which is preliminary data.</text>
</comment>
<dbReference type="InterPro" id="IPR029056">
    <property type="entry name" value="Ribokinase-like"/>
</dbReference>
<dbReference type="InterPro" id="IPR050306">
    <property type="entry name" value="PfkB_Carbo_kinase"/>
</dbReference>
<feature type="domain" description="Carbohydrate kinase PfkB" evidence="4">
    <location>
        <begin position="72"/>
        <end position="178"/>
    </location>
</feature>
<dbReference type="InterPro" id="IPR011611">
    <property type="entry name" value="PfkB_dom"/>
</dbReference>
<reference evidence="5" key="1">
    <citation type="journal article" date="2014" name="Front. Microbiol.">
        <title>High frequency of phylogenetically diverse reductive dehalogenase-homologous genes in deep subseafloor sedimentary metagenomes.</title>
        <authorList>
            <person name="Kawai M."/>
            <person name="Futagami T."/>
            <person name="Toyoda A."/>
            <person name="Takaki Y."/>
            <person name="Nishi S."/>
            <person name="Hori S."/>
            <person name="Arai W."/>
            <person name="Tsubouchi T."/>
            <person name="Morono Y."/>
            <person name="Uchiyama I."/>
            <person name="Ito T."/>
            <person name="Fujiyama A."/>
            <person name="Inagaki F."/>
            <person name="Takami H."/>
        </authorList>
    </citation>
    <scope>NUCLEOTIDE SEQUENCE</scope>
    <source>
        <strain evidence="5">Expedition CK06-06</strain>
    </source>
</reference>
<evidence type="ECO:0000313" key="5">
    <source>
        <dbReference type="EMBL" id="GAH46912.1"/>
    </source>
</evidence>
<comment type="similarity">
    <text evidence="1">Belongs to the carbohydrate kinase PfkB family.</text>
</comment>
<evidence type="ECO:0000259" key="4">
    <source>
        <dbReference type="Pfam" id="PF00294"/>
    </source>
</evidence>
<evidence type="ECO:0000256" key="3">
    <source>
        <dbReference type="ARBA" id="ARBA00022777"/>
    </source>
</evidence>
<feature type="non-terminal residue" evidence="5">
    <location>
        <position position="1"/>
    </location>
</feature>
<keyword evidence="3" id="KW-0418">Kinase</keyword>
<dbReference type="AlphaFoldDB" id="X1FPK5"/>
<dbReference type="PROSITE" id="PS00584">
    <property type="entry name" value="PFKB_KINASES_2"/>
    <property type="match status" value="1"/>
</dbReference>
<keyword evidence="2" id="KW-0808">Transferase</keyword>
<name>X1FPK5_9ZZZZ</name>
<gene>
    <name evidence="5" type="ORF">S03H2_15147</name>
</gene>
<evidence type="ECO:0000256" key="1">
    <source>
        <dbReference type="ARBA" id="ARBA00010688"/>
    </source>
</evidence>
<dbReference type="Pfam" id="PF00294">
    <property type="entry name" value="PfkB"/>
    <property type="match status" value="1"/>
</dbReference>
<dbReference type="Gene3D" id="3.40.1190.20">
    <property type="match status" value="1"/>
</dbReference>
<organism evidence="5">
    <name type="scientific">marine sediment metagenome</name>
    <dbReference type="NCBI Taxonomy" id="412755"/>
    <lineage>
        <taxon>unclassified sequences</taxon>
        <taxon>metagenomes</taxon>
        <taxon>ecological metagenomes</taxon>
    </lineage>
</organism>
<accession>X1FPK5</accession>
<evidence type="ECO:0000256" key="2">
    <source>
        <dbReference type="ARBA" id="ARBA00022679"/>
    </source>
</evidence>
<proteinExistence type="inferred from homology"/>
<dbReference type="PANTHER" id="PTHR43085:SF57">
    <property type="entry name" value="CARBOHYDRATE KINASE PFKB DOMAIN-CONTAINING PROTEIN"/>
    <property type="match status" value="1"/>
</dbReference>
<protein>
    <recommendedName>
        <fullName evidence="4">Carbohydrate kinase PfkB domain-containing protein</fullName>
    </recommendedName>
</protein>
<dbReference type="PANTHER" id="PTHR43085">
    <property type="entry name" value="HEXOKINASE FAMILY MEMBER"/>
    <property type="match status" value="1"/>
</dbReference>
<dbReference type="EMBL" id="BARU01007688">
    <property type="protein sequence ID" value="GAH46912.1"/>
    <property type="molecule type" value="Genomic_DNA"/>
</dbReference>